<dbReference type="PANTHER" id="PTHR43611:SF3">
    <property type="entry name" value="FLAVIN MONONUCLEOTIDE HYDROLASE 1, CHLOROPLATIC"/>
    <property type="match status" value="1"/>
</dbReference>
<dbReference type="PRINTS" id="PR00413">
    <property type="entry name" value="HADHALOGNASE"/>
</dbReference>
<dbReference type="Gene3D" id="3.40.50.1000">
    <property type="entry name" value="HAD superfamily/HAD-like"/>
    <property type="match status" value="1"/>
</dbReference>
<accession>A0ABP6XNK0</accession>
<sequence>MAPIRHVLFDADGVLQDMPGGWYAAMEPYLGDKAREFLHRTWKEELPMLAGHGDYLPLLAATLAEYGVETPVEVVYRDVWHRIVPSDESFAIVEALRQKGYGVHLGTNQEKYRGGHMRTTLGYDELFDVSCYSYDLGVAKPDPAFFVEAARRIAADPSTILFIDDTAANVEGASRAGLAAGRWDLSQGHDPLLALLREHGIELPPPA</sequence>
<dbReference type="InterPro" id="IPR006439">
    <property type="entry name" value="HAD-SF_hydro_IA"/>
</dbReference>
<dbReference type="Proteomes" id="UP001501222">
    <property type="component" value="Unassembled WGS sequence"/>
</dbReference>
<keyword evidence="2" id="KW-1185">Reference proteome</keyword>
<dbReference type="SUPFAM" id="SSF56784">
    <property type="entry name" value="HAD-like"/>
    <property type="match status" value="1"/>
</dbReference>
<reference evidence="2" key="1">
    <citation type="journal article" date="2019" name="Int. J. Syst. Evol. Microbiol.">
        <title>The Global Catalogue of Microorganisms (GCM) 10K type strain sequencing project: providing services to taxonomists for standard genome sequencing and annotation.</title>
        <authorList>
            <consortium name="The Broad Institute Genomics Platform"/>
            <consortium name="The Broad Institute Genome Sequencing Center for Infectious Disease"/>
            <person name="Wu L."/>
            <person name="Ma J."/>
        </authorList>
    </citation>
    <scope>NUCLEOTIDE SEQUENCE [LARGE SCALE GENOMIC DNA]</scope>
    <source>
        <strain evidence="2">JCM 16928</strain>
    </source>
</reference>
<dbReference type="Pfam" id="PF00702">
    <property type="entry name" value="Hydrolase"/>
    <property type="match status" value="1"/>
</dbReference>
<dbReference type="SFLD" id="SFLDS00003">
    <property type="entry name" value="Haloacid_Dehalogenase"/>
    <property type="match status" value="1"/>
</dbReference>
<evidence type="ECO:0000313" key="1">
    <source>
        <dbReference type="EMBL" id="GAA3570182.1"/>
    </source>
</evidence>
<dbReference type="NCBIfam" id="TIGR01509">
    <property type="entry name" value="HAD-SF-IA-v3"/>
    <property type="match status" value="1"/>
</dbReference>
<proteinExistence type="predicted"/>
<comment type="caution">
    <text evidence="1">The sequence shown here is derived from an EMBL/GenBank/DDBJ whole genome shotgun (WGS) entry which is preliminary data.</text>
</comment>
<dbReference type="InterPro" id="IPR023214">
    <property type="entry name" value="HAD_sf"/>
</dbReference>
<dbReference type="SFLD" id="SFLDG01129">
    <property type="entry name" value="C1.5:_HAD__Beta-PGM__Phosphata"/>
    <property type="match status" value="1"/>
</dbReference>
<gene>
    <name evidence="1" type="ORF">GCM10022235_44290</name>
</gene>
<protein>
    <submittedName>
        <fullName evidence="1">HAD family phosphatase</fullName>
    </submittedName>
</protein>
<name>A0ABP6XNK0_9ACTN</name>
<dbReference type="RefSeq" id="WP_344843406.1">
    <property type="nucleotide sequence ID" value="NZ_BAABAA010000006.1"/>
</dbReference>
<dbReference type="PANTHER" id="PTHR43611">
    <property type="entry name" value="ALPHA-D-GLUCOSE 1-PHOSPHATE PHOSPHATASE"/>
    <property type="match status" value="1"/>
</dbReference>
<organism evidence="1 2">
    <name type="scientific">Kribbella ginsengisoli</name>
    <dbReference type="NCBI Taxonomy" id="363865"/>
    <lineage>
        <taxon>Bacteria</taxon>
        <taxon>Bacillati</taxon>
        <taxon>Actinomycetota</taxon>
        <taxon>Actinomycetes</taxon>
        <taxon>Propionibacteriales</taxon>
        <taxon>Kribbellaceae</taxon>
        <taxon>Kribbella</taxon>
    </lineage>
</organism>
<dbReference type="EMBL" id="BAABAA010000006">
    <property type="protein sequence ID" value="GAA3570182.1"/>
    <property type="molecule type" value="Genomic_DNA"/>
</dbReference>
<dbReference type="InterPro" id="IPR036412">
    <property type="entry name" value="HAD-like_sf"/>
</dbReference>
<evidence type="ECO:0000313" key="2">
    <source>
        <dbReference type="Proteomes" id="UP001501222"/>
    </source>
</evidence>